<evidence type="ECO:0000313" key="6">
    <source>
        <dbReference type="Proteomes" id="UP001183604"/>
    </source>
</evidence>
<name>A0A9X3PX92_9ACTN</name>
<dbReference type="Proteomes" id="UP001145799">
    <property type="component" value="Unassembled WGS sequence"/>
</dbReference>
<dbReference type="Proteomes" id="UP001183604">
    <property type="component" value="Unassembled WGS sequence"/>
</dbReference>
<dbReference type="Pfam" id="PF00271">
    <property type="entry name" value="Helicase_C"/>
    <property type="match status" value="1"/>
</dbReference>
<dbReference type="InterPro" id="IPR050742">
    <property type="entry name" value="Helicase_Restrict-Modif_Enz"/>
</dbReference>
<dbReference type="SUPFAM" id="SSF53335">
    <property type="entry name" value="S-adenosyl-L-methionine-dependent methyltransferases"/>
    <property type="match status" value="1"/>
</dbReference>
<dbReference type="Gene3D" id="3.40.50.300">
    <property type="entry name" value="P-loop containing nucleotide triphosphate hydrolases"/>
    <property type="match status" value="2"/>
</dbReference>
<dbReference type="PANTHER" id="PTHR47396:SF1">
    <property type="entry name" value="ATP-DEPENDENT HELICASE IRC3-RELATED"/>
    <property type="match status" value="1"/>
</dbReference>
<dbReference type="Pfam" id="PF13156">
    <property type="entry name" value="Mrr_cat_2"/>
    <property type="match status" value="1"/>
</dbReference>
<dbReference type="CDD" id="cd18785">
    <property type="entry name" value="SF2_C"/>
    <property type="match status" value="1"/>
</dbReference>
<dbReference type="Pfam" id="PF04851">
    <property type="entry name" value="ResIII"/>
    <property type="match status" value="1"/>
</dbReference>
<keyword evidence="3" id="KW-0347">Helicase</keyword>
<dbReference type="PRINTS" id="PR00507">
    <property type="entry name" value="N12N6MTFRASE"/>
</dbReference>
<keyword evidence="3" id="KW-0067">ATP-binding</keyword>
<dbReference type="Gene3D" id="3.40.50.150">
    <property type="entry name" value="Vaccinia Virus protein VP39"/>
    <property type="match status" value="1"/>
</dbReference>
<dbReference type="InterPro" id="IPR014001">
    <property type="entry name" value="Helicase_ATP-bd"/>
</dbReference>
<dbReference type="InterPro" id="IPR027417">
    <property type="entry name" value="P-loop_NTPase"/>
</dbReference>
<feature type="domain" description="Helicase ATP-binding" evidence="1">
    <location>
        <begin position="188"/>
        <end position="392"/>
    </location>
</feature>
<dbReference type="InterPro" id="IPR041635">
    <property type="entry name" value="Type_ISP_LLaBIII_C"/>
</dbReference>
<accession>A0A9X3PX92</accession>
<organism evidence="3 5">
    <name type="scientific">Glycomyces lechevalierae</name>
    <dbReference type="NCBI Taxonomy" id="256034"/>
    <lineage>
        <taxon>Bacteria</taxon>
        <taxon>Bacillati</taxon>
        <taxon>Actinomycetota</taxon>
        <taxon>Actinomycetes</taxon>
        <taxon>Glycomycetales</taxon>
        <taxon>Glycomycetaceae</taxon>
        <taxon>Glycomyces</taxon>
    </lineage>
</organism>
<dbReference type="InterPro" id="IPR053980">
    <property type="entry name" value="ISP_coupler"/>
</dbReference>
<dbReference type="InterPro" id="IPR006935">
    <property type="entry name" value="Helicase/UvrB_N"/>
</dbReference>
<dbReference type="InterPro" id="IPR001650">
    <property type="entry name" value="Helicase_C-like"/>
</dbReference>
<dbReference type="InterPro" id="IPR029063">
    <property type="entry name" value="SAM-dependent_MTases_sf"/>
</dbReference>
<evidence type="ECO:0000313" key="3">
    <source>
        <dbReference type="EMBL" id="MDA1387683.1"/>
    </source>
</evidence>
<gene>
    <name evidence="4" type="ORF">J2S69_001719</name>
    <name evidence="3" type="ORF">O2L01_22010</name>
</gene>
<evidence type="ECO:0000313" key="4">
    <source>
        <dbReference type="EMBL" id="MDR7338000.1"/>
    </source>
</evidence>
<dbReference type="SMART" id="SM00490">
    <property type="entry name" value="HELICc"/>
    <property type="match status" value="1"/>
</dbReference>
<keyword evidence="3" id="KW-0547">Nucleotide-binding</keyword>
<dbReference type="EMBL" id="JAPZVQ010000018">
    <property type="protein sequence ID" value="MDA1387683.1"/>
    <property type="molecule type" value="Genomic_DNA"/>
</dbReference>
<dbReference type="PROSITE" id="PS51192">
    <property type="entry name" value="HELICASE_ATP_BIND_1"/>
    <property type="match status" value="1"/>
</dbReference>
<dbReference type="GO" id="GO:0004386">
    <property type="term" value="F:helicase activity"/>
    <property type="evidence" value="ECO:0007669"/>
    <property type="project" value="UniProtKB-KW"/>
</dbReference>
<evidence type="ECO:0000259" key="2">
    <source>
        <dbReference type="PROSITE" id="PS51194"/>
    </source>
</evidence>
<dbReference type="GO" id="GO:0008170">
    <property type="term" value="F:N-methyltransferase activity"/>
    <property type="evidence" value="ECO:0007669"/>
    <property type="project" value="InterPro"/>
</dbReference>
<feature type="domain" description="Helicase C-terminal" evidence="2">
    <location>
        <begin position="471"/>
        <end position="650"/>
    </location>
</feature>
<protein>
    <submittedName>
        <fullName evidence="3 4">Helicase</fullName>
    </submittedName>
</protein>
<reference evidence="3" key="1">
    <citation type="submission" date="2022-12" db="EMBL/GenBank/DDBJ databases">
        <title>Gycomyces niveus sp.nov., a novel actinomycete isolated from soil in Shouguang.</title>
        <authorList>
            <person name="Yang X."/>
        </authorList>
    </citation>
    <scope>NUCLEOTIDE SEQUENCE</scope>
    <source>
        <strain evidence="3">DSM 44724</strain>
    </source>
</reference>
<dbReference type="PROSITE" id="PS51194">
    <property type="entry name" value="HELICASE_CTER"/>
    <property type="match status" value="1"/>
</dbReference>
<dbReference type="SUPFAM" id="SSF52540">
    <property type="entry name" value="P-loop containing nucleoside triphosphate hydrolases"/>
    <property type="match status" value="1"/>
</dbReference>
<comment type="caution">
    <text evidence="3">The sequence shown here is derived from an EMBL/GenBank/DDBJ whole genome shotgun (WGS) entry which is preliminary data.</text>
</comment>
<dbReference type="GO" id="GO:0005524">
    <property type="term" value="F:ATP binding"/>
    <property type="evidence" value="ECO:0007669"/>
    <property type="project" value="InterPro"/>
</dbReference>
<reference evidence="4 6" key="2">
    <citation type="submission" date="2023-07" db="EMBL/GenBank/DDBJ databases">
        <title>Sequencing the genomes of 1000 actinobacteria strains.</title>
        <authorList>
            <person name="Klenk H.-P."/>
        </authorList>
    </citation>
    <scope>NUCLEOTIDE SEQUENCE [LARGE SCALE GENOMIC DNA]</scope>
    <source>
        <strain evidence="4 6">DSM 44724</strain>
    </source>
</reference>
<dbReference type="GO" id="GO:0016787">
    <property type="term" value="F:hydrolase activity"/>
    <property type="evidence" value="ECO:0007669"/>
    <property type="project" value="InterPro"/>
</dbReference>
<dbReference type="GO" id="GO:0005829">
    <property type="term" value="C:cytosol"/>
    <property type="evidence" value="ECO:0007669"/>
    <property type="project" value="TreeGrafter"/>
</dbReference>
<dbReference type="RefSeq" id="WP_270124186.1">
    <property type="nucleotide sequence ID" value="NZ_BAAAOM010000007.1"/>
</dbReference>
<dbReference type="Pfam" id="PF22240">
    <property type="entry name" value="ISP_coupler"/>
    <property type="match status" value="1"/>
</dbReference>
<dbReference type="PANTHER" id="PTHR47396">
    <property type="entry name" value="TYPE I RESTRICTION ENZYME ECOKI R PROTEIN"/>
    <property type="match status" value="1"/>
</dbReference>
<dbReference type="Pfam" id="PF18135">
    <property type="entry name" value="Type_ISP_C"/>
    <property type="match status" value="1"/>
</dbReference>
<keyword evidence="3" id="KW-0378">Hydrolase</keyword>
<sequence length="1612" mass="180012">MAGTVRDILDHIRAASQSNAERGRRFEQLMLSFFRTDPQWRQQFSEVWMWADSPLAEGNATDTGIDLVAREAGSEAFCAIQCKFYGPDKVIRKADLDSFFTASGKKGINRRIVVSSTDKWGPNAEAALADQQVEVTRVGMSQLDTSPIDWGKVAAKHAWAAGERLDPQYLHAKKSLMPHQEEATEAVLTGFETHDRGRLTMACGTGKTLTSLKIAERLASAHEDPISVLVLVPSIALLSQTMREWVSEAETALRPFAVCSDPKVSKQSRQVDYGDQAVHDLALPATTSAAKLFDRIRGGSYGPGMTTVFCTYQSLPTIAAAQAAGLETFDLVVCDEAHRTTGAALTGRDESNFTRIHDPAYIAAERRLYMTATPRIFTEPAKADAERQSIQLCSMDDEARFGPEFHELGFGKAVEAGLLADYKVLVLAVDASYAARTMQMELADDNMELNVADAAKIIGVWNGLRKRLGPSISESGFRPGEAPMRRAVAFARNIAASKHLTEVFSQVTERLSGAAEESLRCEVEHVDGTMNALERGRALEWLKADPGKATARILSNARCLSEGVDVPALDAVLFLHPRNSIIDIIQAVGRVMRRAPGKEYGYIILPVAVPEGVPPNEALDDNERYKAVWQVLNALRSHDDRFNAEINRIGLNKSRSDRILAGHIADDDYDSDALGNLVQAARSGVPSVEEWRNAIYARIVQKVGTRVYWKEWAKEVADIAGDHMARIRSALELPGKRAVFGTFVAALRSNLNPSISEHDAIEMLAQHLITKPVFDALFEQYEFATHNPVSEAMETVLEALDDQALDSERDKLKRFYEQIRVRIEGIDNPEGRQKILLELYEQFFRNAMPQVSDRLGIVYTPVEVVDFILQLTDQALRKYLGASLSDEGVQVIDPFAGTGSFIVRLLQSGLIRSEDLVRKYRNELHANEIVLLAYYIAAVNIEEAFHSRFGEAGYQPFDGMVLTDTFQLYEGRTEAADGVLGGNTERAVRQQSVRIIVITGNPPYSVGQNNQNDGNQNLKYPGLDRRIRETYAAKSTATNKNSLYDSYVRALRWASDRIEDGGVICLVLNNGFIDGNTAAGLRRTLTEEFDAIYCFNLRGNQRTAGELSRKEGGKIFGSSSRAGVAVLLLVKGGSAAEGDGCRLFYRDIGEYHSRSRKLEIIGHEVTRLSRRGLDALDWRQIDADGADDWIYQRNKRFQTFRPAGSRTPIGDAEPVFQLITTGLQTNRDPWVYGYSETKIAENMRSMIDFYNSQIVEIEIHRPLSGSAAERVRRVEGLVHGNPGRISWSSSLLAKAAQSKRLEFDPSRITAGVYRPFNRQAVYFDRDLNHRIGQLAQMFTDVSRENYGFYITGTSSEEPFSTLAVDAIPDLHAVGTKSIGPFFARYTYHRLESDTLAVGDTCEGYVRADNITDAALRDYQETYRDSSISKDDIFHYVYGILHSSEYRSEFEADLKKSLPRIPKVAQFHEFARSGSRLMQLHLAYETVEPYLGIREIIDEAAPTDRADLYRVDRKMRFASRQDRTRIVYNSHVTLAGIPEAVDRYQIGSRSAVEWIMDRYYVRTDKASGIVNDPNDWSDDPRYIIDLLKRVVTVSLETMAIVDSLPPLEILTDQ</sequence>
<keyword evidence="6" id="KW-1185">Reference proteome</keyword>
<dbReference type="GO" id="GO:0003677">
    <property type="term" value="F:DNA binding"/>
    <property type="evidence" value="ECO:0007669"/>
    <property type="project" value="InterPro"/>
</dbReference>
<dbReference type="Pfam" id="PF02384">
    <property type="entry name" value="N6_Mtase"/>
    <property type="match status" value="1"/>
</dbReference>
<dbReference type="InterPro" id="IPR003356">
    <property type="entry name" value="DNA_methylase_A-5"/>
</dbReference>
<dbReference type="CDD" id="cd22333">
    <property type="entry name" value="LlaBIII_nuclease-like"/>
    <property type="match status" value="1"/>
</dbReference>
<dbReference type="InterPro" id="IPR039442">
    <property type="entry name" value="Mrr-like_dom"/>
</dbReference>
<evidence type="ECO:0000313" key="5">
    <source>
        <dbReference type="Proteomes" id="UP001145799"/>
    </source>
</evidence>
<dbReference type="EMBL" id="JAVDYD010000001">
    <property type="protein sequence ID" value="MDR7338000.1"/>
    <property type="molecule type" value="Genomic_DNA"/>
</dbReference>
<proteinExistence type="predicted"/>
<dbReference type="InterPro" id="IPR011335">
    <property type="entry name" value="Restrct_endonuc-II-like"/>
</dbReference>
<dbReference type="SMART" id="SM00487">
    <property type="entry name" value="DEXDc"/>
    <property type="match status" value="1"/>
</dbReference>
<dbReference type="SUPFAM" id="SSF52980">
    <property type="entry name" value="Restriction endonuclease-like"/>
    <property type="match status" value="1"/>
</dbReference>
<evidence type="ECO:0000259" key="1">
    <source>
        <dbReference type="PROSITE" id="PS51192"/>
    </source>
</evidence>